<feature type="transmembrane region" description="Helical" evidence="7">
    <location>
        <begin position="126"/>
        <end position="149"/>
    </location>
</feature>
<dbReference type="InterPro" id="IPR025199">
    <property type="entry name" value="FtsK_4TM"/>
</dbReference>
<evidence type="ECO:0000256" key="4">
    <source>
        <dbReference type="ARBA" id="ARBA00022989"/>
    </source>
</evidence>
<feature type="transmembrane region" description="Helical" evidence="7">
    <location>
        <begin position="177"/>
        <end position="199"/>
    </location>
</feature>
<dbReference type="EMBL" id="SNRY01000466">
    <property type="protein sequence ID" value="KAA6340355.1"/>
    <property type="molecule type" value="Genomic_DNA"/>
</dbReference>
<evidence type="ECO:0000256" key="6">
    <source>
        <dbReference type="SAM" id="MobiDB-lite"/>
    </source>
</evidence>
<comment type="subcellular location">
    <subcellularLocation>
        <location evidence="1">Cell membrane</location>
        <topology evidence="1">Multi-pass membrane protein</topology>
    </subcellularLocation>
</comment>
<dbReference type="Pfam" id="PF13491">
    <property type="entry name" value="FtsK_4TM"/>
    <property type="match status" value="1"/>
</dbReference>
<gene>
    <name evidence="9" type="ORF">EZS27_011775</name>
</gene>
<keyword evidence="4 7" id="KW-1133">Transmembrane helix</keyword>
<accession>A0A5J4S4D6</accession>
<sequence>MAKGNTRHTKKSTDTSAGSLKTFFTGNTTHYITGLILLMLAIYASFALISFLFTGAADQSRIEGLSLFYFGSVDGITNWTGTRGAILSSLLMNDGFGVSTLFLLLFVVFIALRLMKARYFNLFRNFIICTLLTIWSSVTLSFFFGSFFADTALYIGGKHGLIISKSLINDIGLPGTFLLLLFVFIVLMAVLNANTIPFLQNLTKRSPRESRTEAQKVFTNVPEPDTDEDDEEEVDILIKPDAVPMAETPEEFVIEVPPDEPYTPQPQSGRPSFVPPVDHNNRQQDSEEDISSDLVQQFGLYDPTLELAHYELPSLDLLQKYDLGNTQVNDEEQRDNKTRIETIFGSLLGT</sequence>
<keyword evidence="2" id="KW-1003">Cell membrane</keyword>
<evidence type="ECO:0000256" key="3">
    <source>
        <dbReference type="ARBA" id="ARBA00022692"/>
    </source>
</evidence>
<feature type="transmembrane region" description="Helical" evidence="7">
    <location>
        <begin position="31"/>
        <end position="53"/>
    </location>
</feature>
<comment type="caution">
    <text evidence="9">The sequence shown here is derived from an EMBL/GenBank/DDBJ whole genome shotgun (WGS) entry which is preliminary data.</text>
</comment>
<dbReference type="GO" id="GO:0005886">
    <property type="term" value="C:plasma membrane"/>
    <property type="evidence" value="ECO:0007669"/>
    <property type="project" value="UniProtKB-SubCell"/>
</dbReference>
<reference evidence="9" key="1">
    <citation type="submission" date="2019-03" db="EMBL/GenBank/DDBJ databases">
        <title>Single cell metagenomics reveals metabolic interactions within the superorganism composed of flagellate Streblomastix strix and complex community of Bacteroidetes bacteria on its surface.</title>
        <authorList>
            <person name="Treitli S.C."/>
            <person name="Kolisko M."/>
            <person name="Husnik F."/>
            <person name="Keeling P."/>
            <person name="Hampl V."/>
        </authorList>
    </citation>
    <scope>NUCLEOTIDE SEQUENCE</scope>
    <source>
        <strain evidence="9">STM</strain>
    </source>
</reference>
<evidence type="ECO:0000313" key="9">
    <source>
        <dbReference type="EMBL" id="KAA6340355.1"/>
    </source>
</evidence>
<keyword evidence="5 7" id="KW-0472">Membrane</keyword>
<feature type="domain" description="DNA translocase FtsK 4TM region" evidence="8">
    <location>
        <begin position="32"/>
        <end position="191"/>
    </location>
</feature>
<dbReference type="AlphaFoldDB" id="A0A5J4S4D6"/>
<evidence type="ECO:0000256" key="1">
    <source>
        <dbReference type="ARBA" id="ARBA00004651"/>
    </source>
</evidence>
<evidence type="ECO:0000259" key="8">
    <source>
        <dbReference type="Pfam" id="PF13491"/>
    </source>
</evidence>
<evidence type="ECO:0000256" key="5">
    <source>
        <dbReference type="ARBA" id="ARBA00023136"/>
    </source>
</evidence>
<evidence type="ECO:0000256" key="2">
    <source>
        <dbReference type="ARBA" id="ARBA00022475"/>
    </source>
</evidence>
<keyword evidence="3 7" id="KW-0812">Transmembrane</keyword>
<feature type="transmembrane region" description="Helical" evidence="7">
    <location>
        <begin position="96"/>
        <end position="114"/>
    </location>
</feature>
<evidence type="ECO:0000256" key="7">
    <source>
        <dbReference type="SAM" id="Phobius"/>
    </source>
</evidence>
<proteinExistence type="predicted"/>
<feature type="region of interest" description="Disordered" evidence="6">
    <location>
        <begin position="257"/>
        <end position="289"/>
    </location>
</feature>
<protein>
    <submittedName>
        <fullName evidence="9">DNA translocase SpoIIIE</fullName>
    </submittedName>
</protein>
<name>A0A5J4S4D6_9ZZZZ</name>
<organism evidence="9">
    <name type="scientific">termite gut metagenome</name>
    <dbReference type="NCBI Taxonomy" id="433724"/>
    <lineage>
        <taxon>unclassified sequences</taxon>
        <taxon>metagenomes</taxon>
        <taxon>organismal metagenomes</taxon>
    </lineage>
</organism>